<keyword evidence="5" id="KW-0274">FAD</keyword>
<accession>A0A941DM04</accession>
<keyword evidence="3" id="KW-0285">Flavoprotein</keyword>
<comment type="cofactor">
    <cofactor evidence="1">
        <name>FAD</name>
        <dbReference type="ChEBI" id="CHEBI:57692"/>
    </cofactor>
</comment>
<keyword evidence="6" id="KW-0560">Oxidoreductase</keyword>
<dbReference type="PANTHER" id="PTHR11985">
    <property type="entry name" value="GLYCEROL-3-PHOSPHATE DEHYDROGENASE"/>
    <property type="match status" value="1"/>
</dbReference>
<dbReference type="InterPro" id="IPR038299">
    <property type="entry name" value="DAO_C_sf"/>
</dbReference>
<dbReference type="InterPro" id="IPR006076">
    <property type="entry name" value="FAD-dep_OxRdtase"/>
</dbReference>
<dbReference type="InterPro" id="IPR036188">
    <property type="entry name" value="FAD/NAD-bd_sf"/>
</dbReference>
<dbReference type="SUPFAM" id="SSF51905">
    <property type="entry name" value="FAD/NAD(P)-binding domain"/>
    <property type="match status" value="1"/>
</dbReference>
<dbReference type="Gene3D" id="3.30.9.10">
    <property type="entry name" value="D-Amino Acid Oxidase, subunit A, domain 2"/>
    <property type="match status" value="1"/>
</dbReference>
<dbReference type="Gene3D" id="3.50.50.60">
    <property type="entry name" value="FAD/NAD(P)-binding domain"/>
    <property type="match status" value="1"/>
</dbReference>
<dbReference type="GO" id="GO:0046168">
    <property type="term" value="P:glycerol-3-phosphate catabolic process"/>
    <property type="evidence" value="ECO:0007669"/>
    <property type="project" value="TreeGrafter"/>
</dbReference>
<dbReference type="Proteomes" id="UP000680067">
    <property type="component" value="Unassembled WGS sequence"/>
</dbReference>
<dbReference type="Pfam" id="PF01266">
    <property type="entry name" value="DAO"/>
    <property type="match status" value="1"/>
</dbReference>
<feature type="domain" description="FAD dependent oxidoreductase" evidence="7">
    <location>
        <begin position="28"/>
        <end position="379"/>
    </location>
</feature>
<dbReference type="Pfam" id="PF16901">
    <property type="entry name" value="DAO_C"/>
    <property type="match status" value="1"/>
</dbReference>
<gene>
    <name evidence="9" type="ORF">KDM89_03620</name>
</gene>
<dbReference type="RefSeq" id="WP_212686596.1">
    <property type="nucleotide sequence ID" value="NZ_JAGSPN010000002.1"/>
</dbReference>
<dbReference type="PANTHER" id="PTHR11985:SF35">
    <property type="entry name" value="ANAEROBIC GLYCEROL-3-PHOSPHATE DEHYDROGENASE SUBUNIT A"/>
    <property type="match status" value="1"/>
</dbReference>
<dbReference type="PRINTS" id="PR01001">
    <property type="entry name" value="FADG3PDH"/>
</dbReference>
<dbReference type="GO" id="GO:0004368">
    <property type="term" value="F:glycerol-3-phosphate dehydrogenase (quinone) activity"/>
    <property type="evidence" value="ECO:0007669"/>
    <property type="project" value="InterPro"/>
</dbReference>
<name>A0A941DM04_9BURK</name>
<feature type="domain" description="Alpha-glycerophosphate oxidase C-terminal" evidence="8">
    <location>
        <begin position="415"/>
        <end position="512"/>
    </location>
</feature>
<reference evidence="9" key="1">
    <citation type="submission" date="2021-04" db="EMBL/GenBank/DDBJ databases">
        <title>novel species isolated from subtropical streams in China.</title>
        <authorList>
            <person name="Lu H."/>
        </authorList>
    </citation>
    <scope>NUCLEOTIDE SEQUENCE</scope>
    <source>
        <strain evidence="9">LFS511W</strain>
    </source>
</reference>
<evidence type="ECO:0000256" key="3">
    <source>
        <dbReference type="ARBA" id="ARBA00022630"/>
    </source>
</evidence>
<dbReference type="EMBL" id="JAGSPN010000002">
    <property type="protein sequence ID" value="MBR7781221.1"/>
    <property type="molecule type" value="Genomic_DNA"/>
</dbReference>
<organism evidence="9 10">
    <name type="scientific">Undibacterium luofuense</name>
    <dbReference type="NCBI Taxonomy" id="2828733"/>
    <lineage>
        <taxon>Bacteria</taxon>
        <taxon>Pseudomonadati</taxon>
        <taxon>Pseudomonadota</taxon>
        <taxon>Betaproteobacteria</taxon>
        <taxon>Burkholderiales</taxon>
        <taxon>Oxalobacteraceae</taxon>
        <taxon>Undibacterium</taxon>
    </lineage>
</organism>
<proteinExistence type="inferred from homology"/>
<evidence type="ECO:0000256" key="5">
    <source>
        <dbReference type="ARBA" id="ARBA00022827"/>
    </source>
</evidence>
<dbReference type="GO" id="GO:0006071">
    <property type="term" value="P:glycerol metabolic process"/>
    <property type="evidence" value="ECO:0007669"/>
    <property type="project" value="UniProtKB-KW"/>
</dbReference>
<evidence type="ECO:0000259" key="7">
    <source>
        <dbReference type="Pfam" id="PF01266"/>
    </source>
</evidence>
<protein>
    <submittedName>
        <fullName evidence="9">Glycerol-3-phosphate dehydrogenase/oxidase</fullName>
    </submittedName>
</protein>
<sequence length="539" mass="60001">MPAILEHDWQSQRFCSASKDNSLPTEVDILIAGGGITGAGIALEAARAGYRVLLAEQKDFAWGSSSRSSKLVHGGLRYLKEGQWKLTRDSVRERQRLMTEAPGLVQPQSFAFSHYRGKGPSRWLFALGLAIYDKMAGSHARHQYDQAEYQWLAPHIRAEGLDGGMCYLDAKTDDVRLVLRVLQEARKLGAVCRNYLKVQHLIYDGDQVCGAALCSADGGKTVEVRAKIVINACGAWSDQLRKVHPDAQKLRPLRGSHLLFPAWRLPVAQAVSLMHPDDGRPVFLYPWEGVTLVGTTDLDHAAPADQEPRISQQEVDYLMCALHWQFPSLALTTADVLSCYAGVRPVVDDGHADPSQVSRDHVLWQENGLLTVTGGKLTTFRLIAREALNSVSAILPVARNAQAEETLFTQVATLMPPNAGIAPDLWQRLCGYYGDAAQEILTLTSLTATLYVPGTQILWAEMLWCARHESVRHLDDLLLRRTRYGLILPQGGRDHLSALRSLCQTALGWDDQHWEQEEQRYLMIWQEVYQLPAACLPDA</sequence>
<dbReference type="InterPro" id="IPR031656">
    <property type="entry name" value="DAO_C"/>
</dbReference>
<evidence type="ECO:0000256" key="6">
    <source>
        <dbReference type="ARBA" id="ARBA00023002"/>
    </source>
</evidence>
<evidence type="ECO:0000313" key="9">
    <source>
        <dbReference type="EMBL" id="MBR7781221.1"/>
    </source>
</evidence>
<evidence type="ECO:0000256" key="2">
    <source>
        <dbReference type="ARBA" id="ARBA00007330"/>
    </source>
</evidence>
<dbReference type="AlphaFoldDB" id="A0A941DM04"/>
<evidence type="ECO:0000313" key="10">
    <source>
        <dbReference type="Proteomes" id="UP000680067"/>
    </source>
</evidence>
<dbReference type="InterPro" id="IPR000447">
    <property type="entry name" value="G3P_DH_FAD-dep"/>
</dbReference>
<dbReference type="Gene3D" id="1.10.8.870">
    <property type="entry name" value="Alpha-glycerophosphate oxidase, cap domain"/>
    <property type="match status" value="1"/>
</dbReference>
<keyword evidence="10" id="KW-1185">Reference proteome</keyword>
<evidence type="ECO:0000256" key="1">
    <source>
        <dbReference type="ARBA" id="ARBA00001974"/>
    </source>
</evidence>
<comment type="similarity">
    <text evidence="2">Belongs to the FAD-dependent glycerol-3-phosphate dehydrogenase family.</text>
</comment>
<evidence type="ECO:0000259" key="8">
    <source>
        <dbReference type="Pfam" id="PF16901"/>
    </source>
</evidence>
<comment type="caution">
    <text evidence="9">The sequence shown here is derived from an EMBL/GenBank/DDBJ whole genome shotgun (WGS) entry which is preliminary data.</text>
</comment>
<evidence type="ECO:0000256" key="4">
    <source>
        <dbReference type="ARBA" id="ARBA00022798"/>
    </source>
</evidence>
<keyword evidence="4" id="KW-0319">Glycerol metabolism</keyword>